<evidence type="ECO:0000313" key="2">
    <source>
        <dbReference type="EMBL" id="MFC4268923.1"/>
    </source>
</evidence>
<keyword evidence="3" id="KW-1185">Reference proteome</keyword>
<dbReference type="EMBL" id="JBHSCY010000002">
    <property type="protein sequence ID" value="MFC4268923.1"/>
    <property type="molecule type" value="Genomic_DNA"/>
</dbReference>
<keyword evidence="2" id="KW-0012">Acyltransferase</keyword>
<comment type="caution">
    <text evidence="2">The sequence shown here is derived from an EMBL/GenBank/DDBJ whole genome shotgun (WGS) entry which is preliminary data.</text>
</comment>
<evidence type="ECO:0000313" key="3">
    <source>
        <dbReference type="Proteomes" id="UP001595826"/>
    </source>
</evidence>
<dbReference type="CDD" id="cd04301">
    <property type="entry name" value="NAT_SF"/>
    <property type="match status" value="1"/>
</dbReference>
<proteinExistence type="predicted"/>
<gene>
    <name evidence="2" type="ORF">ACFOWD_08415</name>
</gene>
<dbReference type="SUPFAM" id="SSF55729">
    <property type="entry name" value="Acyl-CoA N-acyltransferases (Nat)"/>
    <property type="match status" value="1"/>
</dbReference>
<sequence length="173" mass="20638">MKFNFTSYPILKTQRLLLREATKDDCKSVFELRSNKEINKFVGTKLVETLQEANDFIEKCDNLYQSNNRVFWLIEYQKEIIGSIVLHKINLENNYAEIGYKLKPEFQQKGIMSEALQTVLEFGFKKLHLKTIEAFTHKNNIASKVLLEKHHFIFQPNRRCKVYSFNRIWRLDN</sequence>
<dbReference type="InterPro" id="IPR051531">
    <property type="entry name" value="N-acetyltransferase"/>
</dbReference>
<accession>A0ABV8R9K7</accession>
<dbReference type="GO" id="GO:0016746">
    <property type="term" value="F:acyltransferase activity"/>
    <property type="evidence" value="ECO:0007669"/>
    <property type="project" value="UniProtKB-KW"/>
</dbReference>
<dbReference type="Gene3D" id="3.40.630.30">
    <property type="match status" value="1"/>
</dbReference>
<keyword evidence="2" id="KW-0808">Transferase</keyword>
<dbReference type="PROSITE" id="PS51186">
    <property type="entry name" value="GNAT"/>
    <property type="match status" value="1"/>
</dbReference>
<dbReference type="InterPro" id="IPR016181">
    <property type="entry name" value="Acyl_CoA_acyltransferase"/>
</dbReference>
<dbReference type="InterPro" id="IPR000182">
    <property type="entry name" value="GNAT_dom"/>
</dbReference>
<dbReference type="Proteomes" id="UP001595826">
    <property type="component" value="Unassembled WGS sequence"/>
</dbReference>
<feature type="domain" description="N-acetyltransferase" evidence="1">
    <location>
        <begin position="16"/>
        <end position="173"/>
    </location>
</feature>
<dbReference type="PANTHER" id="PTHR43792">
    <property type="entry name" value="GNAT FAMILY, PUTATIVE (AFU_ORTHOLOGUE AFUA_3G00765)-RELATED-RELATED"/>
    <property type="match status" value="1"/>
</dbReference>
<dbReference type="Pfam" id="PF13302">
    <property type="entry name" value="Acetyltransf_3"/>
    <property type="match status" value="1"/>
</dbReference>
<protein>
    <submittedName>
        <fullName evidence="2">GNAT family N-acetyltransferase</fullName>
        <ecNumber evidence="2">2.3.-.-</ecNumber>
    </submittedName>
</protein>
<organism evidence="2 3">
    <name type="scientific">Polaribacter marinivivus</name>
    <dbReference type="NCBI Taxonomy" id="1524260"/>
    <lineage>
        <taxon>Bacteria</taxon>
        <taxon>Pseudomonadati</taxon>
        <taxon>Bacteroidota</taxon>
        <taxon>Flavobacteriia</taxon>
        <taxon>Flavobacteriales</taxon>
        <taxon>Flavobacteriaceae</taxon>
    </lineage>
</organism>
<reference evidence="3" key="1">
    <citation type="journal article" date="2019" name="Int. J. Syst. Evol. Microbiol.">
        <title>The Global Catalogue of Microorganisms (GCM) 10K type strain sequencing project: providing services to taxonomists for standard genome sequencing and annotation.</title>
        <authorList>
            <consortium name="The Broad Institute Genomics Platform"/>
            <consortium name="The Broad Institute Genome Sequencing Center for Infectious Disease"/>
            <person name="Wu L."/>
            <person name="Ma J."/>
        </authorList>
    </citation>
    <scope>NUCLEOTIDE SEQUENCE [LARGE SCALE GENOMIC DNA]</scope>
    <source>
        <strain evidence="3">CECT 8655</strain>
    </source>
</reference>
<name>A0ABV8R9K7_9FLAO</name>
<dbReference type="RefSeq" id="WP_377409745.1">
    <property type="nucleotide sequence ID" value="NZ_JBHSCY010000002.1"/>
</dbReference>
<dbReference type="EC" id="2.3.-.-" evidence="2"/>
<evidence type="ECO:0000259" key="1">
    <source>
        <dbReference type="PROSITE" id="PS51186"/>
    </source>
</evidence>